<keyword evidence="3 7" id="KW-0732">Signal</keyword>
<protein>
    <submittedName>
        <fullName evidence="9">LPXTG cell wall anchor domain-containing protein</fullName>
    </submittedName>
</protein>
<feature type="region of interest" description="Disordered" evidence="5">
    <location>
        <begin position="228"/>
        <end position="357"/>
    </location>
</feature>
<keyword evidence="6" id="KW-0472">Membrane</keyword>
<dbReference type="AlphaFoldDB" id="A0A6G2B869"/>
<dbReference type="EMBL" id="WIXO01000001">
    <property type="protein sequence ID" value="MTE18475.1"/>
    <property type="molecule type" value="Genomic_DNA"/>
</dbReference>
<dbReference type="InterPro" id="IPR048202">
    <property type="entry name" value="SCO1860-like"/>
</dbReference>
<feature type="signal peptide" evidence="7">
    <location>
        <begin position="1"/>
        <end position="32"/>
    </location>
</feature>
<dbReference type="NCBIfam" id="NF041527">
    <property type="entry name" value="SCO1860_LAETG"/>
    <property type="match status" value="1"/>
</dbReference>
<evidence type="ECO:0000256" key="5">
    <source>
        <dbReference type="SAM" id="MobiDB-lite"/>
    </source>
</evidence>
<dbReference type="InterPro" id="IPR019931">
    <property type="entry name" value="LPXTG_anchor"/>
</dbReference>
<evidence type="ECO:0000313" key="9">
    <source>
        <dbReference type="EMBL" id="MTE18475.1"/>
    </source>
</evidence>
<name>A0A6G2B869_9ACTN</name>
<accession>A0A6G2B869</accession>
<proteinExistence type="predicted"/>
<feature type="domain" description="Gram-positive cocci surface proteins LPxTG" evidence="8">
    <location>
        <begin position="347"/>
        <end position="386"/>
    </location>
</feature>
<dbReference type="Proteomes" id="UP000473014">
    <property type="component" value="Unassembled WGS sequence"/>
</dbReference>
<keyword evidence="1" id="KW-0134">Cell wall</keyword>
<evidence type="ECO:0000259" key="8">
    <source>
        <dbReference type="PROSITE" id="PS50847"/>
    </source>
</evidence>
<keyword evidence="2" id="KW-0964">Secreted</keyword>
<organism evidence="9 10">
    <name type="scientific">Streptomyces taklimakanensis</name>
    <dbReference type="NCBI Taxonomy" id="2569853"/>
    <lineage>
        <taxon>Bacteria</taxon>
        <taxon>Bacillati</taxon>
        <taxon>Actinomycetota</taxon>
        <taxon>Actinomycetes</taxon>
        <taxon>Kitasatosporales</taxon>
        <taxon>Streptomycetaceae</taxon>
        <taxon>Streptomyces</taxon>
    </lineage>
</organism>
<evidence type="ECO:0000256" key="3">
    <source>
        <dbReference type="ARBA" id="ARBA00022729"/>
    </source>
</evidence>
<dbReference type="NCBIfam" id="NF041528">
    <property type="entry name" value="strep_LAETG"/>
    <property type="match status" value="1"/>
</dbReference>
<dbReference type="NCBIfam" id="TIGR01167">
    <property type="entry name" value="LPXTG_anchor"/>
    <property type="match status" value="1"/>
</dbReference>
<dbReference type="PROSITE" id="PS50847">
    <property type="entry name" value="GRAM_POS_ANCHORING"/>
    <property type="match status" value="1"/>
</dbReference>
<evidence type="ECO:0000313" key="10">
    <source>
        <dbReference type="Proteomes" id="UP000473014"/>
    </source>
</evidence>
<dbReference type="OrthoDB" id="3853778at2"/>
<feature type="chain" id="PRO_5026122458" evidence="7">
    <location>
        <begin position="33"/>
        <end position="387"/>
    </location>
</feature>
<keyword evidence="6" id="KW-1133">Transmembrane helix</keyword>
<keyword evidence="6" id="KW-0812">Transmembrane</keyword>
<keyword evidence="4" id="KW-0572">Peptidoglycan-anchor</keyword>
<evidence type="ECO:0000256" key="1">
    <source>
        <dbReference type="ARBA" id="ARBA00022512"/>
    </source>
</evidence>
<evidence type="ECO:0000256" key="6">
    <source>
        <dbReference type="SAM" id="Phobius"/>
    </source>
</evidence>
<keyword evidence="10" id="KW-1185">Reference proteome</keyword>
<feature type="compositionally biased region" description="Polar residues" evidence="5">
    <location>
        <begin position="330"/>
        <end position="344"/>
    </location>
</feature>
<feature type="transmembrane region" description="Helical" evidence="6">
    <location>
        <begin position="358"/>
        <end position="376"/>
    </location>
</feature>
<evidence type="ECO:0000256" key="7">
    <source>
        <dbReference type="SAM" id="SignalP"/>
    </source>
</evidence>
<feature type="compositionally biased region" description="Gly residues" evidence="5">
    <location>
        <begin position="234"/>
        <end position="314"/>
    </location>
</feature>
<comment type="caution">
    <text evidence="9">The sequence shown here is derived from an EMBL/GenBank/DDBJ whole genome shotgun (WGS) entry which is preliminary data.</text>
</comment>
<gene>
    <name evidence="9" type="ORF">F0L17_04895</name>
</gene>
<evidence type="ECO:0000256" key="4">
    <source>
        <dbReference type="ARBA" id="ARBA00023088"/>
    </source>
</evidence>
<sequence length="387" mass="36134">MQFVGVSPVNTSVLGLLAAATLVGVAAAPAHAAGDEGAANAAVLRAGLEVSLLKGGVTTPLNAELNAVRAPGDAKKTALTVTLDGAHGDEPIRMLRADVAEAKATVTAGRTEGRSRLVKAEVRVPGLLGPLLGADLVTSRAVCEAGAEPVAESKIPGTVTVLGKKVAVEAGGTTTVRVAGVGTVELRLAETTVASDTAAATALALDIALDPADLGVAEVEGRVSLVEASCRTPGEGGGTGGGSSDGGATEGGATSGGSTGGGSSDGGATEGGAASGGSTGGGSSDGGATEGGATSGGATEGAATGGTTSGGSPGGDTDSAGTSGGANEPEPQTGSDDSSDTEPTGNLAETGGSSATPYIAGGALALVAAGGALTLARRRRAAGATDA</sequence>
<evidence type="ECO:0000256" key="2">
    <source>
        <dbReference type="ARBA" id="ARBA00022525"/>
    </source>
</evidence>
<reference evidence="9 10" key="1">
    <citation type="submission" date="2019-11" db="EMBL/GenBank/DDBJ databases">
        <authorList>
            <person name="Yuan L."/>
        </authorList>
    </citation>
    <scope>NUCLEOTIDE SEQUENCE [LARGE SCALE GENOMIC DNA]</scope>
    <source>
        <strain evidence="9 10">TRM43335</strain>
    </source>
</reference>